<keyword evidence="1" id="KW-0145">Chemotaxis</keyword>
<feature type="domain" description="Chemotaxis phosphatase CheX-like" evidence="4">
    <location>
        <begin position="69"/>
        <end position="155"/>
    </location>
</feature>
<dbReference type="CDD" id="cd17910">
    <property type="entry name" value="CheC_ClassII"/>
    <property type="match status" value="1"/>
</dbReference>
<dbReference type="EMBL" id="LUUG01000095">
    <property type="protein sequence ID" value="OAI00823.1"/>
    <property type="molecule type" value="Genomic_DNA"/>
</dbReference>
<evidence type="ECO:0000256" key="2">
    <source>
        <dbReference type="ARBA" id="ARBA00022801"/>
    </source>
</evidence>
<dbReference type="Pfam" id="PF13690">
    <property type="entry name" value="CheX"/>
    <property type="match status" value="1"/>
</dbReference>
<dbReference type="OrthoDB" id="274823at2"/>
<evidence type="ECO:0000313" key="6">
    <source>
        <dbReference type="Proteomes" id="UP000078090"/>
    </source>
</evidence>
<protein>
    <recommendedName>
        <fullName evidence="7">CheC, inhibitor of MCP methylation</fullName>
    </recommendedName>
</protein>
<reference evidence="5 6" key="1">
    <citation type="submission" date="2016-03" db="EMBL/GenBank/DDBJ databases">
        <authorList>
            <person name="Ploux O."/>
        </authorList>
    </citation>
    <scope>NUCLEOTIDE SEQUENCE [LARGE SCALE GENOMIC DNA]</scope>
    <source>
        <strain evidence="5 6">R-45363</strain>
    </source>
</reference>
<evidence type="ECO:0008006" key="7">
    <source>
        <dbReference type="Google" id="ProtNLM"/>
    </source>
</evidence>
<dbReference type="GO" id="GO:0006935">
    <property type="term" value="P:chemotaxis"/>
    <property type="evidence" value="ECO:0007669"/>
    <property type="project" value="UniProtKB-KW"/>
</dbReference>
<proteinExistence type="predicted"/>
<accession>A0A177M6A3</accession>
<evidence type="ECO:0000259" key="3">
    <source>
        <dbReference type="Pfam" id="PF04509"/>
    </source>
</evidence>
<feature type="domain" description="CheC-like protein" evidence="3">
    <location>
        <begin position="13"/>
        <end position="47"/>
    </location>
</feature>
<gene>
    <name evidence="5" type="ORF">A1332_18255</name>
</gene>
<dbReference type="RefSeq" id="WP_064009744.1">
    <property type="nucleotide sequence ID" value="NZ_LUUG01000095.1"/>
</dbReference>
<dbReference type="PANTHER" id="PTHR43693">
    <property type="entry name" value="PROTEIN PHOSPHATASE CHEZ"/>
    <property type="match status" value="1"/>
</dbReference>
<dbReference type="PANTHER" id="PTHR43693:SF1">
    <property type="entry name" value="PROTEIN PHOSPHATASE CHEZ"/>
    <property type="match status" value="1"/>
</dbReference>
<dbReference type="InterPro" id="IPR028976">
    <property type="entry name" value="CheC-like_sf"/>
</dbReference>
<dbReference type="SUPFAM" id="SSF103039">
    <property type="entry name" value="CheC-like"/>
    <property type="match status" value="1"/>
</dbReference>
<dbReference type="GO" id="GO:0016787">
    <property type="term" value="F:hydrolase activity"/>
    <property type="evidence" value="ECO:0007669"/>
    <property type="project" value="UniProtKB-KW"/>
</dbReference>
<evidence type="ECO:0000259" key="4">
    <source>
        <dbReference type="Pfam" id="PF13690"/>
    </source>
</evidence>
<dbReference type="AlphaFoldDB" id="A0A177M6A3"/>
<dbReference type="InterPro" id="IPR028051">
    <property type="entry name" value="CheX-like_dom"/>
</dbReference>
<evidence type="ECO:0000313" key="5">
    <source>
        <dbReference type="EMBL" id="OAI00823.1"/>
    </source>
</evidence>
<evidence type="ECO:0000256" key="1">
    <source>
        <dbReference type="ARBA" id="ARBA00022500"/>
    </source>
</evidence>
<name>A0A177M6A3_METMH</name>
<dbReference type="Proteomes" id="UP000078090">
    <property type="component" value="Unassembled WGS sequence"/>
</dbReference>
<comment type="caution">
    <text evidence="5">The sequence shown here is derived from an EMBL/GenBank/DDBJ whole genome shotgun (WGS) entry which is preliminary data.</text>
</comment>
<dbReference type="Gene3D" id="3.40.1550.10">
    <property type="entry name" value="CheC-like"/>
    <property type="match status" value="1"/>
</dbReference>
<organism evidence="5 6">
    <name type="scientific">Methylomonas methanica</name>
    <dbReference type="NCBI Taxonomy" id="421"/>
    <lineage>
        <taxon>Bacteria</taxon>
        <taxon>Pseudomonadati</taxon>
        <taxon>Pseudomonadota</taxon>
        <taxon>Gammaproteobacteria</taxon>
        <taxon>Methylococcales</taxon>
        <taxon>Methylococcaceae</taxon>
        <taxon>Methylomonas</taxon>
    </lineage>
</organism>
<dbReference type="InterPro" id="IPR007597">
    <property type="entry name" value="CheC"/>
</dbReference>
<sequence>MSDNIDNSDEDFLDAVAEILNIGMGYAASALSEMVNEEVKLSVPGVMFVSRPDALKILQAKTEKEVSGVCQHFDGIMGGDVLLLFPEEKSLQLVRAVLQQDISLDDLTEMEQEAMAEIGNIILNGCLCAIADLFKQEITGGIPEFVKGSLTNILTNDSLVNKVESCVLLLNMEFSLAKQHVEGYVSFLMDVDSMDIFKQSVKTYLGL</sequence>
<dbReference type="InterPro" id="IPR050992">
    <property type="entry name" value="CheZ_family_phosphatases"/>
</dbReference>
<dbReference type="Pfam" id="PF04509">
    <property type="entry name" value="CheC"/>
    <property type="match status" value="1"/>
</dbReference>
<keyword evidence="2" id="KW-0378">Hydrolase</keyword>